<protein>
    <recommendedName>
        <fullName evidence="4">RRM domain-containing protein</fullName>
    </recommendedName>
</protein>
<accession>A0A1B0CHI0</accession>
<proteinExistence type="predicted"/>
<evidence type="ECO:0000256" key="3">
    <source>
        <dbReference type="SAM" id="MobiDB-lite"/>
    </source>
</evidence>
<dbReference type="GO" id="GO:0003723">
    <property type="term" value="F:RNA binding"/>
    <property type="evidence" value="ECO:0007669"/>
    <property type="project" value="UniProtKB-UniRule"/>
</dbReference>
<dbReference type="VEuPathDB" id="VectorBase:LLONM1_009812"/>
<keyword evidence="6" id="KW-1185">Reference proteome</keyword>
<evidence type="ECO:0000256" key="2">
    <source>
        <dbReference type="PROSITE-ProRule" id="PRU00176"/>
    </source>
</evidence>
<dbReference type="GO" id="GO:0005654">
    <property type="term" value="C:nucleoplasm"/>
    <property type="evidence" value="ECO:0007669"/>
    <property type="project" value="TreeGrafter"/>
</dbReference>
<dbReference type="GO" id="GO:0000398">
    <property type="term" value="P:mRNA splicing, via spliceosome"/>
    <property type="evidence" value="ECO:0007669"/>
    <property type="project" value="TreeGrafter"/>
</dbReference>
<sequence length="158" mass="18035">MVRMESVGGSTNDHVFVVLISMIGHIGSHRIRTPLIHGLMDETRNVIKDYVVEIFNVYREIKNIEFPLERTNNTSRRFCYVEYNSLADVKNVMKLKDEGQIDGQETTAVHVIVPTQRLSLRRSSPIRNNRGGGPRWRKKFPDALLSSFPHTSEPPSSS</sequence>
<feature type="domain" description="RRM" evidence="4">
    <location>
        <begin position="32"/>
        <end position="125"/>
    </location>
</feature>
<dbReference type="Gene3D" id="3.30.70.330">
    <property type="match status" value="1"/>
</dbReference>
<dbReference type="PANTHER" id="PTHR15481">
    <property type="entry name" value="RIBONUCLEIC ACID BINDING PROTEIN S1"/>
    <property type="match status" value="1"/>
</dbReference>
<organism evidence="5 6">
    <name type="scientific">Lutzomyia longipalpis</name>
    <name type="common">Sand fly</name>
    <dbReference type="NCBI Taxonomy" id="7200"/>
    <lineage>
        <taxon>Eukaryota</taxon>
        <taxon>Metazoa</taxon>
        <taxon>Ecdysozoa</taxon>
        <taxon>Arthropoda</taxon>
        <taxon>Hexapoda</taxon>
        <taxon>Insecta</taxon>
        <taxon>Pterygota</taxon>
        <taxon>Neoptera</taxon>
        <taxon>Endopterygota</taxon>
        <taxon>Diptera</taxon>
        <taxon>Nematocera</taxon>
        <taxon>Psychodoidea</taxon>
        <taxon>Psychodidae</taxon>
        <taxon>Lutzomyia</taxon>
        <taxon>Lutzomyia</taxon>
    </lineage>
</organism>
<dbReference type="PANTHER" id="PTHR15481:SF0">
    <property type="entry name" value="LD23870P-RELATED"/>
    <property type="match status" value="1"/>
</dbReference>
<evidence type="ECO:0000313" key="5">
    <source>
        <dbReference type="EnsemblMetazoa" id="LLOJ003892-PA"/>
    </source>
</evidence>
<dbReference type="PROSITE" id="PS50102">
    <property type="entry name" value="RRM"/>
    <property type="match status" value="1"/>
</dbReference>
<dbReference type="EMBL" id="AJWK01012387">
    <property type="status" value="NOT_ANNOTATED_CDS"/>
    <property type="molecule type" value="Genomic_DNA"/>
</dbReference>
<dbReference type="SUPFAM" id="SSF54928">
    <property type="entry name" value="RNA-binding domain, RBD"/>
    <property type="match status" value="1"/>
</dbReference>
<dbReference type="Proteomes" id="UP000092461">
    <property type="component" value="Unassembled WGS sequence"/>
</dbReference>
<name>A0A1B0CHI0_LUTLO</name>
<keyword evidence="1 2" id="KW-0694">RNA-binding</keyword>
<evidence type="ECO:0000256" key="1">
    <source>
        <dbReference type="ARBA" id="ARBA00022884"/>
    </source>
</evidence>
<feature type="region of interest" description="Disordered" evidence="3">
    <location>
        <begin position="122"/>
        <end position="158"/>
    </location>
</feature>
<dbReference type="VEuPathDB" id="VectorBase:LLOJ003892"/>
<dbReference type="GO" id="GO:0005737">
    <property type="term" value="C:cytoplasm"/>
    <property type="evidence" value="ECO:0007669"/>
    <property type="project" value="TreeGrafter"/>
</dbReference>
<dbReference type="InterPro" id="IPR000504">
    <property type="entry name" value="RRM_dom"/>
</dbReference>
<reference evidence="5" key="1">
    <citation type="submission" date="2020-05" db="UniProtKB">
        <authorList>
            <consortium name="EnsemblMetazoa"/>
        </authorList>
    </citation>
    <scope>IDENTIFICATION</scope>
    <source>
        <strain evidence="5">Jacobina</strain>
    </source>
</reference>
<evidence type="ECO:0000259" key="4">
    <source>
        <dbReference type="PROSITE" id="PS50102"/>
    </source>
</evidence>
<feature type="compositionally biased region" description="Polar residues" evidence="3">
    <location>
        <begin position="148"/>
        <end position="158"/>
    </location>
</feature>
<dbReference type="AlphaFoldDB" id="A0A1B0CHI0"/>
<dbReference type="Pfam" id="PF00076">
    <property type="entry name" value="RRM_1"/>
    <property type="match status" value="1"/>
</dbReference>
<dbReference type="InterPro" id="IPR012677">
    <property type="entry name" value="Nucleotide-bd_a/b_plait_sf"/>
</dbReference>
<dbReference type="InterPro" id="IPR035979">
    <property type="entry name" value="RBD_domain_sf"/>
</dbReference>
<dbReference type="EnsemblMetazoa" id="LLOJ003892-RA">
    <property type="protein sequence ID" value="LLOJ003892-PA"/>
    <property type="gene ID" value="LLOJ003892"/>
</dbReference>
<evidence type="ECO:0000313" key="6">
    <source>
        <dbReference type="Proteomes" id="UP000092461"/>
    </source>
</evidence>
<dbReference type="GO" id="GO:0061574">
    <property type="term" value="C:ASAP complex"/>
    <property type="evidence" value="ECO:0007669"/>
    <property type="project" value="TreeGrafter"/>
</dbReference>